<name>A0A174GWM7_9FIRM</name>
<dbReference type="AlphaFoldDB" id="A0A174GWM7"/>
<dbReference type="Gene3D" id="1.10.3720.10">
    <property type="entry name" value="MetI-like"/>
    <property type="match status" value="1"/>
</dbReference>
<dbReference type="InterPro" id="IPR051393">
    <property type="entry name" value="ABC_transporter_permease"/>
</dbReference>
<sequence>MHSGEMEFVEKTKTVKRCYTGYEKREHVQGYVFLTPAIIILSVFIGLSVLFVIYLSFHKVNLFTRTYEFVGLQNYKRVFTDDIARIGLKNTLMFSVVVVPVQTIMALVISSVLNSKIKGKYFFRTVYFLPTLTSSSALTMIFMFMFSVSGPINGALLKLHVAEQGINFLQEPAFALKVIMAMNIWSTIPMYTTMYLASLQDLPASMYEAADIDGAGPVKRFLYITVPYLKPITTYVLLTSIIGTLQMFDQAYIFSNGSGGPANSTLTVSLMVYKYAFGTQNAMGYAATLALILAVIIMVISMLAEKANSEERVY</sequence>
<evidence type="ECO:0000256" key="5">
    <source>
        <dbReference type="ARBA" id="ARBA00022989"/>
    </source>
</evidence>
<keyword evidence="5 7" id="KW-1133">Transmembrane helix</keyword>
<dbReference type="PANTHER" id="PTHR30193">
    <property type="entry name" value="ABC TRANSPORTER PERMEASE PROTEIN"/>
    <property type="match status" value="1"/>
</dbReference>
<keyword evidence="6 7" id="KW-0472">Membrane</keyword>
<dbReference type="PROSITE" id="PS50928">
    <property type="entry name" value="ABC_TM1"/>
    <property type="match status" value="1"/>
</dbReference>
<evidence type="ECO:0000256" key="4">
    <source>
        <dbReference type="ARBA" id="ARBA00022692"/>
    </source>
</evidence>
<dbReference type="PANTHER" id="PTHR30193:SF37">
    <property type="entry name" value="INNER MEMBRANE ABC TRANSPORTER PERMEASE PROTEIN YCJO"/>
    <property type="match status" value="1"/>
</dbReference>
<dbReference type="GO" id="GO:0055085">
    <property type="term" value="P:transmembrane transport"/>
    <property type="evidence" value="ECO:0007669"/>
    <property type="project" value="InterPro"/>
</dbReference>
<reference evidence="9 10" key="1">
    <citation type="submission" date="2015-09" db="EMBL/GenBank/DDBJ databases">
        <authorList>
            <consortium name="Pathogen Informatics"/>
        </authorList>
    </citation>
    <scope>NUCLEOTIDE SEQUENCE [LARGE SCALE GENOMIC DNA]</scope>
    <source>
        <strain evidence="9 10">2789STDY5608850</strain>
    </source>
</reference>
<feature type="transmembrane region" description="Helical" evidence="7">
    <location>
        <begin position="31"/>
        <end position="57"/>
    </location>
</feature>
<evidence type="ECO:0000256" key="3">
    <source>
        <dbReference type="ARBA" id="ARBA00022475"/>
    </source>
</evidence>
<evidence type="ECO:0000256" key="1">
    <source>
        <dbReference type="ARBA" id="ARBA00004651"/>
    </source>
</evidence>
<organism evidence="9 10">
    <name type="scientific">Hungatella hathewayi</name>
    <dbReference type="NCBI Taxonomy" id="154046"/>
    <lineage>
        <taxon>Bacteria</taxon>
        <taxon>Bacillati</taxon>
        <taxon>Bacillota</taxon>
        <taxon>Clostridia</taxon>
        <taxon>Lachnospirales</taxon>
        <taxon>Lachnospiraceae</taxon>
        <taxon>Hungatella</taxon>
    </lineage>
</organism>
<feature type="transmembrane region" description="Helical" evidence="7">
    <location>
        <begin position="228"/>
        <end position="248"/>
    </location>
</feature>
<protein>
    <submittedName>
        <fullName evidence="9">Binding-protein-dependent transport system inner membrane protein</fullName>
    </submittedName>
</protein>
<dbReference type="CDD" id="cd06261">
    <property type="entry name" value="TM_PBP2"/>
    <property type="match status" value="1"/>
</dbReference>
<dbReference type="InterPro" id="IPR035906">
    <property type="entry name" value="MetI-like_sf"/>
</dbReference>
<dbReference type="EMBL" id="CYZE01000009">
    <property type="protein sequence ID" value="CUO64955.1"/>
    <property type="molecule type" value="Genomic_DNA"/>
</dbReference>
<dbReference type="InterPro" id="IPR000515">
    <property type="entry name" value="MetI-like"/>
</dbReference>
<evidence type="ECO:0000313" key="10">
    <source>
        <dbReference type="Proteomes" id="UP000095651"/>
    </source>
</evidence>
<evidence type="ECO:0000256" key="7">
    <source>
        <dbReference type="RuleBase" id="RU363032"/>
    </source>
</evidence>
<keyword evidence="4 7" id="KW-0812">Transmembrane</keyword>
<evidence type="ECO:0000256" key="6">
    <source>
        <dbReference type="ARBA" id="ARBA00023136"/>
    </source>
</evidence>
<keyword evidence="2 7" id="KW-0813">Transport</keyword>
<evidence type="ECO:0000313" key="9">
    <source>
        <dbReference type="EMBL" id="CUO64955.1"/>
    </source>
</evidence>
<evidence type="ECO:0000256" key="2">
    <source>
        <dbReference type="ARBA" id="ARBA00022448"/>
    </source>
</evidence>
<dbReference type="Pfam" id="PF00528">
    <property type="entry name" value="BPD_transp_1"/>
    <property type="match status" value="1"/>
</dbReference>
<feature type="transmembrane region" description="Helical" evidence="7">
    <location>
        <begin position="174"/>
        <end position="197"/>
    </location>
</feature>
<feature type="transmembrane region" description="Helical" evidence="7">
    <location>
        <begin position="92"/>
        <end position="113"/>
    </location>
</feature>
<evidence type="ECO:0000259" key="8">
    <source>
        <dbReference type="PROSITE" id="PS50928"/>
    </source>
</evidence>
<gene>
    <name evidence="9" type="primary">ugpA_54</name>
    <name evidence="9" type="ORF">ERS852407_03486</name>
</gene>
<dbReference type="GO" id="GO:0005886">
    <property type="term" value="C:plasma membrane"/>
    <property type="evidence" value="ECO:0007669"/>
    <property type="project" value="UniProtKB-SubCell"/>
</dbReference>
<comment type="similarity">
    <text evidence="7">Belongs to the binding-protein-dependent transport system permease family.</text>
</comment>
<proteinExistence type="inferred from homology"/>
<dbReference type="Proteomes" id="UP000095651">
    <property type="component" value="Unassembled WGS sequence"/>
</dbReference>
<feature type="transmembrane region" description="Helical" evidence="7">
    <location>
        <begin position="282"/>
        <end position="304"/>
    </location>
</feature>
<keyword evidence="3" id="KW-1003">Cell membrane</keyword>
<comment type="subcellular location">
    <subcellularLocation>
        <location evidence="1 7">Cell membrane</location>
        <topology evidence="1 7">Multi-pass membrane protein</topology>
    </subcellularLocation>
</comment>
<dbReference type="SUPFAM" id="SSF161098">
    <property type="entry name" value="MetI-like"/>
    <property type="match status" value="1"/>
</dbReference>
<feature type="transmembrane region" description="Helical" evidence="7">
    <location>
        <begin position="125"/>
        <end position="148"/>
    </location>
</feature>
<feature type="domain" description="ABC transmembrane type-1" evidence="8">
    <location>
        <begin position="88"/>
        <end position="304"/>
    </location>
</feature>
<accession>A0A174GWM7</accession>